<name>A0A0E9QBV7_ANGAN</name>
<dbReference type="EMBL" id="GBXM01094565">
    <property type="protein sequence ID" value="JAH14012.1"/>
    <property type="molecule type" value="Transcribed_RNA"/>
</dbReference>
<reference evidence="1" key="2">
    <citation type="journal article" date="2015" name="Fish Shellfish Immunol.">
        <title>Early steps in the European eel (Anguilla anguilla)-Vibrio vulnificus interaction in the gills: Role of the RtxA13 toxin.</title>
        <authorList>
            <person name="Callol A."/>
            <person name="Pajuelo D."/>
            <person name="Ebbesson L."/>
            <person name="Teles M."/>
            <person name="MacKenzie S."/>
            <person name="Amaro C."/>
        </authorList>
    </citation>
    <scope>NUCLEOTIDE SEQUENCE</scope>
</reference>
<sequence>MVLTAEMYLSASLELMAQLSCYHLGRFDRSIIHDRSSYPP</sequence>
<reference evidence="1" key="1">
    <citation type="submission" date="2014-11" db="EMBL/GenBank/DDBJ databases">
        <authorList>
            <person name="Amaro Gonzalez C."/>
        </authorList>
    </citation>
    <scope>NUCLEOTIDE SEQUENCE</scope>
</reference>
<protein>
    <submittedName>
        <fullName evidence="1">Uncharacterized protein</fullName>
    </submittedName>
</protein>
<accession>A0A0E9QBV7</accession>
<evidence type="ECO:0000313" key="1">
    <source>
        <dbReference type="EMBL" id="JAH14012.1"/>
    </source>
</evidence>
<organism evidence="1">
    <name type="scientific">Anguilla anguilla</name>
    <name type="common">European freshwater eel</name>
    <name type="synonym">Muraena anguilla</name>
    <dbReference type="NCBI Taxonomy" id="7936"/>
    <lineage>
        <taxon>Eukaryota</taxon>
        <taxon>Metazoa</taxon>
        <taxon>Chordata</taxon>
        <taxon>Craniata</taxon>
        <taxon>Vertebrata</taxon>
        <taxon>Euteleostomi</taxon>
        <taxon>Actinopterygii</taxon>
        <taxon>Neopterygii</taxon>
        <taxon>Teleostei</taxon>
        <taxon>Anguilliformes</taxon>
        <taxon>Anguillidae</taxon>
        <taxon>Anguilla</taxon>
    </lineage>
</organism>
<dbReference type="AlphaFoldDB" id="A0A0E9QBV7"/>
<proteinExistence type="predicted"/>